<sequence length="2667" mass="277309">MLAATLYAAFVYVEDSAGNTDGSVSRPVSLMIDKTNTFTRGLDPVAVDLYNLTVRFAAAQPAGVAWAMVADAAVDITPMDVRGLNGALGGASCRLEGVGIGDATVTLDLHGCGMALGSSYLMYVYVEGQGAGVGSGALSGPMFLTFSEQSCSPSGSSVGDSGLNASADDLSSNSFATPVRVYSTPLLSELELAFTPRQPGYAWGAVVPAGSAGLVNAAALKNGLTIEGHVPCWVAGAPVSNASVQTLSFRGCALQAGVRVDAFDFTRYQAVVYVEGANYSGDGSLSEPVEVGVIGALSNWFLDSTVRLSPPSPEGVAFAFRAAKPEGRMWAMVTRFLHGVDVETVQASRSAVGGDACRIQSRAIDNNWFEAQLSDCGFEPGTYYYLHVYVSGPGGFLDGAASPPLELQSPVASNSFVAEPRLLATATADQVQIGFTALQAFGKAWVGIFEARDAAWVTVEVVKSLNGTVEVGDISALGGYACQLDSASIDSTEQALTLEGCGLEPGGLYTGVVYVEDSNGRNDGTLATVDVLVRPVFPASNMFASGPVFAETPTSDLVRLRFRPARAGKYWAFVLPSDSAALINTTSASDPDSIPDVVSSAGCLLTNVSMPADAVELDLVDCGLVDAFGVSVVTSYSVLVYIEDYTGPETRELGSLSAVMPLLPVSNTFLEPLPRLKAHGQTTPTPGDIVFDVTPRVSGKLWAAVYESKYVTSVERYTGVITLHHLKAVEAYENMGPSYGNPNCSVWGMDINATDEDNASVTTEIRLTGCALQSEMEMDYSVLLYVEACYNTDFGATANNGKSCDDYEPFDPTCTLNDDADFTTNDMCCSCFSSQGRDDGQMIGLDLGHTFADSSNYFAVAPTVSGVPTSDAVTLRFQAASPGEAWCAIVSPEAAENATVPRVRSAEFSLGSSSCCQRTTGKNVDDGVTEWRLTGCGLSVGVTYEAFVYIERNGEVGTLSPGFQFMPEGATSYLRLRWQDEGTDASPVEQWRVYLNGSVVYDDNGLRSSLEQEREIGRPGWIRVVDVVCQPGFSYEVTIAGRNLAGWSNLSEPLIVSCFFVPGAVEDLHLKPGSTSQPVGINDAALEQSATIEWAPPANLDGAVTYNVYRDGGLARASFELVASTSEPHFVDSELVAGRVYNYRVSAANSVGEGVVSSSFSLTAPGYPSPASVPTVVRVSRREVEIAWSAESVDGDEGVPGSAATGYAVLRDGQQIFPDNGTADTSNATGAAVELSSGVVGDGITWEPVVPDAQSSGGAIAVGGARCELDGLEGRVVLSFVPNVSGLARVFVTVSSSTAERRGHLNATLFGAAVSDSVAEAMAVVTTAATSRAAGVPAYSWHAAMEASLSPLRQGSADVAAVLARHGWRAGRFGTVLDLDALHEDLALARARLGVDVEGESTCRSSNIVTAGVQQQLNLTGCHLTEGSYYNALIFLEGSDDGSEIMTRYAISVCQVVRSAEERNTFVDLPSLWSLDAVGGDALSIRLVANEGFAWAVVVDSEELAAAGKGTFSAKDVVRASYAVGRPSCRSRAVPIDGGVQILELSGCGLLVGRLYLTFVYVGSTAGGPLLEEAPLTDALLLANGTLAAGPEVVVPDLAVSGFQWSCHGTSCPSPGGLPVIEEAAGAGVALVPDLDGRVAFEVVGWGPGEAAQITVRGPAIVSIENVSMPAGTCSEASLTASALLGGAGAADPLRTDLSIHFCGSDFELPYHRHRRLAEGEAALFSWRSAAGASRVGSGYGWRVALAPPARAEISWRRRFRDRAAEEGVEHTYQVRGQGQFGLGAASAPSRTALVADPPAAPPRPRVTAQSSYGISLAWGLAASGGAPVLEFVLYQRLSSRGAAGDEPPGPWVEAYRGPARAHTARPVRPGRAYDFAVAAANLAGEGAPSEVLGRVWACSAPGPVEGLRVGGQSARDVLVEWRAPRDEGGCPLTSLGLQLPGLAERRLDPSAGGRVRLTEGDGLARGESSVVGLNARNAAGVSATATVTVHFFAAPAVVELSASVHDADGIQLHWELAAGSSGPAVTGYRVYVDLGWGVERLRTVMADRDACSVAGGPASYTETVAGGVRSIQGAGCPNHFNACQKPRCDGTSSDAVPTVGSYSVLEEPMLLPNGSFSGSMRCSPSSLGVALNGVPIAGPAGTSASSGGGCGDFVSESAGSIDACGGFADASGVYRYHMLPVCFLAQLGAVDWAHSPQVGWSLDGFPIYGPRGPGGVAMVPCSIRARHLPPGPCLDPCGGYESALPEVDSFLYRYYLPGPLGDLGCGQLCDVAGGAGCCAQAVPGPELFPYTLGCFRGCTQAEVDAGRCSGTSGLAGPAPPASEGVVASYTHPSLVAVLESVGVQESRGSLTLSRQEILRLRDGSPVSPEVCFQVGALSAATALGLEPELSQQACVPLAQTPTEPSGLRALRRTRGAMTLTWDESVTDATHPLLGYRVRMRSAGSGAGWQTLALTLPGSRRAVVDPCEAGALYELEVLAESGAGWSRPAAATLACAVAPGPPLLSLPSARLVRGREGLACRWALSWAVADDGGAPVLLHRLYRAGAAGPHALVYEGALPGFTDVVQERPEEQFSYVAAAVNEAVPIRGRSGALPAVLSSLMAFVPADATDQASLSAVPERSLTGGSERGFTYTFYTIFPEKLPGIRAQASYAFFAVDAPKSHMLCLL</sequence>
<reference evidence="3" key="1">
    <citation type="submission" date="2023-10" db="EMBL/GenBank/DDBJ databases">
        <authorList>
            <person name="Chen Y."/>
            <person name="Shah S."/>
            <person name="Dougan E. K."/>
            <person name="Thang M."/>
            <person name="Chan C."/>
        </authorList>
    </citation>
    <scope>NUCLEOTIDE SEQUENCE [LARGE SCALE GENOMIC DNA]</scope>
</reference>
<keyword evidence="4" id="KW-1185">Reference proteome</keyword>
<gene>
    <name evidence="3" type="ORF">PCOR1329_LOCUS50443</name>
</gene>
<dbReference type="PANTHER" id="PTHR13817">
    <property type="entry name" value="TITIN"/>
    <property type="match status" value="1"/>
</dbReference>
<dbReference type="Pfam" id="PF14240">
    <property type="entry name" value="YHYH"/>
    <property type="match status" value="1"/>
</dbReference>
<dbReference type="InterPro" id="IPR003961">
    <property type="entry name" value="FN3_dom"/>
</dbReference>
<evidence type="ECO:0000313" key="3">
    <source>
        <dbReference type="EMBL" id="CAK0861897.1"/>
    </source>
</evidence>
<dbReference type="CDD" id="cd00063">
    <property type="entry name" value="FN3"/>
    <property type="match status" value="3"/>
</dbReference>
<dbReference type="Proteomes" id="UP001189429">
    <property type="component" value="Unassembled WGS sequence"/>
</dbReference>
<dbReference type="Gene3D" id="2.60.40.10">
    <property type="entry name" value="Immunoglobulins"/>
    <property type="match status" value="3"/>
</dbReference>
<proteinExistence type="predicted"/>
<feature type="domain" description="Fibronectin type-III" evidence="2">
    <location>
        <begin position="1801"/>
        <end position="1903"/>
    </location>
</feature>
<dbReference type="InterPro" id="IPR050964">
    <property type="entry name" value="Striated_Muscle_Regulatory"/>
</dbReference>
<feature type="domain" description="Fibronectin type-III" evidence="2">
    <location>
        <begin position="2404"/>
        <end position="2500"/>
    </location>
</feature>
<evidence type="ECO:0000256" key="1">
    <source>
        <dbReference type="ARBA" id="ARBA00022737"/>
    </source>
</evidence>
<name>A0ABN9UPN3_9DINO</name>
<dbReference type="SUPFAM" id="SSF49265">
    <property type="entry name" value="Fibronectin type III"/>
    <property type="match status" value="4"/>
</dbReference>
<dbReference type="PANTHER" id="PTHR13817:SF73">
    <property type="entry name" value="FIBRONECTIN TYPE-III DOMAIN-CONTAINING PROTEIN"/>
    <property type="match status" value="1"/>
</dbReference>
<evidence type="ECO:0000259" key="2">
    <source>
        <dbReference type="PROSITE" id="PS50853"/>
    </source>
</evidence>
<dbReference type="InterPro" id="IPR013783">
    <property type="entry name" value="Ig-like_fold"/>
</dbReference>
<dbReference type="InterPro" id="IPR025924">
    <property type="entry name" value="YHYH_dom"/>
</dbReference>
<evidence type="ECO:0000313" key="4">
    <source>
        <dbReference type="Proteomes" id="UP001189429"/>
    </source>
</evidence>
<dbReference type="InterPro" id="IPR036116">
    <property type="entry name" value="FN3_sf"/>
</dbReference>
<dbReference type="Pfam" id="PF00041">
    <property type="entry name" value="fn3"/>
    <property type="match status" value="1"/>
</dbReference>
<organism evidence="3 4">
    <name type="scientific">Prorocentrum cordatum</name>
    <dbReference type="NCBI Taxonomy" id="2364126"/>
    <lineage>
        <taxon>Eukaryota</taxon>
        <taxon>Sar</taxon>
        <taxon>Alveolata</taxon>
        <taxon>Dinophyceae</taxon>
        <taxon>Prorocentrales</taxon>
        <taxon>Prorocentraceae</taxon>
        <taxon>Prorocentrum</taxon>
    </lineage>
</organism>
<keyword evidence="1" id="KW-0677">Repeat</keyword>
<feature type="domain" description="Fibronectin type-III" evidence="2">
    <location>
        <begin position="1075"/>
        <end position="1167"/>
    </location>
</feature>
<dbReference type="EMBL" id="CAUYUJ010016105">
    <property type="protein sequence ID" value="CAK0861897.1"/>
    <property type="molecule type" value="Genomic_DNA"/>
</dbReference>
<dbReference type="SMART" id="SM00060">
    <property type="entry name" value="FN3"/>
    <property type="match status" value="6"/>
</dbReference>
<accession>A0ABN9UPN3</accession>
<protein>
    <recommendedName>
        <fullName evidence="2">Fibronectin type-III domain-containing protein</fullName>
    </recommendedName>
</protein>
<dbReference type="PROSITE" id="PS50853">
    <property type="entry name" value="FN3"/>
    <property type="match status" value="3"/>
</dbReference>
<comment type="caution">
    <text evidence="3">The sequence shown here is derived from an EMBL/GenBank/DDBJ whole genome shotgun (WGS) entry which is preliminary data.</text>
</comment>